<reference evidence="10 11" key="2">
    <citation type="journal article" date="2006" name="Genome Biol.">
        <title>The genome of Rhizobium leguminosarum has recognizable core and accessory components.</title>
        <authorList>
            <person name="Young J.W."/>
            <person name="Crossman L.C."/>
            <person name="Johnston A.W.B."/>
            <person name="Thomson N.R."/>
            <person name="Ghazoui Z.F."/>
            <person name="Hull K.H."/>
            <person name="Wexler M."/>
            <person name="Curson A.R.J."/>
            <person name="Todd J.D."/>
            <person name="Poole P.S."/>
            <person name="Mauchline T.H."/>
            <person name="East A.K."/>
            <person name="Quail M.A."/>
            <person name="Churcher C."/>
            <person name="Arrowsmith C."/>
            <person name="Cherevach A."/>
            <person name="Chillingworth T."/>
            <person name="Clarke K."/>
            <person name="Cronin A."/>
            <person name="Davis P."/>
            <person name="Fraser A."/>
            <person name="Hance Z."/>
            <person name="Hauser H."/>
            <person name="Jagels K."/>
            <person name="Moule S."/>
            <person name="Mungall K."/>
            <person name="Norbertczak H."/>
            <person name="Rabbinowitsch E."/>
            <person name="Sanders M."/>
            <person name="Simmonds M."/>
            <person name="Whitehead S."/>
            <person name="Parkhill J."/>
        </authorList>
    </citation>
    <scope>NUCLEOTIDE SEQUENCE [LARGE SCALE GENOMIC DNA]</scope>
    <source>
        <strain evidence="10">3841</strain>
        <strain evidence="11">DSM 114642 / LMG 32736 / 3841</strain>
    </source>
</reference>
<gene>
    <name evidence="10" type="ORF">RL0810A</name>
</gene>
<protein>
    <recommendedName>
        <fullName evidence="8">Polysaccharide chain length determinant N-terminal domain-containing protein</fullName>
    </recommendedName>
</protein>
<keyword evidence="3 7" id="KW-0812">Transmembrane</keyword>
<dbReference type="GeneID" id="303205825"/>
<name>Q7WYS1_RHIJ3</name>
<dbReference type="EnsemblBacteria" id="CAK06305">
    <property type="protein sequence ID" value="CAK06305"/>
    <property type="gene ID" value="RL0810A"/>
</dbReference>
<organism evidence="9">
    <name type="scientific">Rhizobium johnstonii (strain DSM 114642 / LMG 32736 / 3841)</name>
    <name type="common">Rhizobium leguminosarum bv. viciae</name>
    <dbReference type="NCBI Taxonomy" id="216596"/>
    <lineage>
        <taxon>Bacteria</taxon>
        <taxon>Pseudomonadati</taxon>
        <taxon>Pseudomonadota</taxon>
        <taxon>Alphaproteobacteria</taxon>
        <taxon>Hyphomicrobiales</taxon>
        <taxon>Rhizobiaceae</taxon>
        <taxon>Rhizobium/Agrobacterium group</taxon>
        <taxon>Rhizobium</taxon>
        <taxon>Rhizobium johnstonii</taxon>
    </lineage>
</organism>
<keyword evidence="11" id="KW-1185">Reference proteome</keyword>
<feature type="coiled-coil region" evidence="6">
    <location>
        <begin position="160"/>
        <end position="187"/>
    </location>
</feature>
<sequence length="275" mass="29818">MMEQRSFDEEINLFSVVSFLRRGIGTIALCCSIGAILAGIFLWRSQPFYQASAQLVLAASSNPTQLDPDAVALVEPREHVTFRLRSPSAFDQQTVSACSDGGPVTAEQISQNVRVTAPSVPSDVIEISFTAPAAELARQCVAAIVRGIQEQQTLVASISLEHLKSQIRSLQDQLVENSKLLKEAQDSGWQQAIYLATRDDAIALRKDIADLTGKLELSKPATLLSPIYAPSNAASPTKITILTAGLFVGFVIGVLVNLLKSAYLRHRNRRSRSNG</sequence>
<evidence type="ECO:0000256" key="3">
    <source>
        <dbReference type="ARBA" id="ARBA00022692"/>
    </source>
</evidence>
<dbReference type="Pfam" id="PF02706">
    <property type="entry name" value="Wzz"/>
    <property type="match status" value="1"/>
</dbReference>
<dbReference type="HOGENOM" id="CLU_1011472_0_0_5"/>
<dbReference type="eggNOG" id="COG3206">
    <property type="taxonomic scope" value="Bacteria"/>
</dbReference>
<dbReference type="PANTHER" id="PTHR32309:SF31">
    <property type="entry name" value="CAPSULAR EXOPOLYSACCHARIDE FAMILY"/>
    <property type="match status" value="1"/>
</dbReference>
<evidence type="ECO:0000256" key="1">
    <source>
        <dbReference type="ARBA" id="ARBA00004651"/>
    </source>
</evidence>
<dbReference type="EMBL" id="AJ571701">
    <property type="protein sequence ID" value="CAE00206.1"/>
    <property type="molecule type" value="Genomic_DNA"/>
</dbReference>
<comment type="subcellular location">
    <subcellularLocation>
        <location evidence="1">Cell membrane</location>
        <topology evidence="1">Multi-pass membrane protein</topology>
    </subcellularLocation>
</comment>
<dbReference type="PANTHER" id="PTHR32309">
    <property type="entry name" value="TYROSINE-PROTEIN KINASE"/>
    <property type="match status" value="1"/>
</dbReference>
<feature type="transmembrane region" description="Helical" evidence="7">
    <location>
        <begin position="20"/>
        <end position="43"/>
    </location>
</feature>
<keyword evidence="6" id="KW-0175">Coiled coil</keyword>
<keyword evidence="2" id="KW-1003">Cell membrane</keyword>
<evidence type="ECO:0000256" key="4">
    <source>
        <dbReference type="ARBA" id="ARBA00022989"/>
    </source>
</evidence>
<dbReference type="GO" id="GO:0005886">
    <property type="term" value="C:plasma membrane"/>
    <property type="evidence" value="ECO:0007669"/>
    <property type="project" value="UniProtKB-SubCell"/>
</dbReference>
<evidence type="ECO:0000313" key="10">
    <source>
        <dbReference type="EMBL" id="CAK06305.1"/>
    </source>
</evidence>
<evidence type="ECO:0000313" key="9">
    <source>
        <dbReference type="EMBL" id="CAE00206.1"/>
    </source>
</evidence>
<evidence type="ECO:0000313" key="11">
    <source>
        <dbReference type="Proteomes" id="UP000006575"/>
    </source>
</evidence>
<evidence type="ECO:0000256" key="7">
    <source>
        <dbReference type="SAM" id="Phobius"/>
    </source>
</evidence>
<evidence type="ECO:0000256" key="6">
    <source>
        <dbReference type="SAM" id="Coils"/>
    </source>
</evidence>
<feature type="domain" description="Polysaccharide chain length determinant N-terminal" evidence="8">
    <location>
        <begin position="9"/>
        <end position="62"/>
    </location>
</feature>
<keyword evidence="4 7" id="KW-1133">Transmembrane helix</keyword>
<dbReference type="AlphaFoldDB" id="Q7WYS1"/>
<dbReference type="KEGG" id="rle:RL0810A"/>
<proteinExistence type="predicted"/>
<dbReference type="RefSeq" id="WP_011650558.1">
    <property type="nucleotide sequence ID" value="NC_008380.1"/>
</dbReference>
<evidence type="ECO:0000259" key="8">
    <source>
        <dbReference type="Pfam" id="PF02706"/>
    </source>
</evidence>
<feature type="transmembrane region" description="Helical" evidence="7">
    <location>
        <begin position="239"/>
        <end position="259"/>
    </location>
</feature>
<dbReference type="EMBL" id="AM236080">
    <property type="protein sequence ID" value="CAK06305.1"/>
    <property type="molecule type" value="Genomic_DNA"/>
</dbReference>
<accession>Q7WYS1</accession>
<dbReference type="InterPro" id="IPR003856">
    <property type="entry name" value="LPS_length_determ_N"/>
</dbReference>
<dbReference type="InterPro" id="IPR050445">
    <property type="entry name" value="Bact_polysacc_biosynth/exp"/>
</dbReference>
<dbReference type="Proteomes" id="UP000006575">
    <property type="component" value="Chromosome"/>
</dbReference>
<evidence type="ECO:0000256" key="5">
    <source>
        <dbReference type="ARBA" id="ARBA00023136"/>
    </source>
</evidence>
<keyword evidence="5 7" id="KW-0472">Membrane</keyword>
<evidence type="ECO:0000256" key="2">
    <source>
        <dbReference type="ARBA" id="ARBA00022475"/>
    </source>
</evidence>
<reference evidence="9" key="1">
    <citation type="submission" date="2003-05" db="EMBL/GenBank/DDBJ databases">
        <title>DNA region of Rhizobium leguminosarum bv. viciae 3841 involved in lipopolysaccharide O-chain biosynthesis.</title>
        <authorList>
            <person name="Kannenberg E.L."/>
            <person name="Mueller P."/>
            <person name="Brewin N.J."/>
            <person name="Schmitz S."/>
        </authorList>
    </citation>
    <scope>NUCLEOTIDE SEQUENCE</scope>
</reference>